<comment type="caution">
    <text evidence="2">The sequence shown here is derived from an EMBL/GenBank/DDBJ whole genome shotgun (WGS) entry which is preliminary data.</text>
</comment>
<dbReference type="PANTHER" id="PTHR47592">
    <property type="entry name" value="PBF68 PROTEIN"/>
    <property type="match status" value="1"/>
</dbReference>
<evidence type="ECO:0000313" key="2">
    <source>
        <dbReference type="EMBL" id="KAJ0192618.1"/>
    </source>
</evidence>
<name>A0A9R1UTH3_LACSA</name>
<evidence type="ECO:0000256" key="1">
    <source>
        <dbReference type="SAM" id="MobiDB-lite"/>
    </source>
</evidence>
<organism evidence="2 3">
    <name type="scientific">Lactuca sativa</name>
    <name type="common">Garden lettuce</name>
    <dbReference type="NCBI Taxonomy" id="4236"/>
    <lineage>
        <taxon>Eukaryota</taxon>
        <taxon>Viridiplantae</taxon>
        <taxon>Streptophyta</taxon>
        <taxon>Embryophyta</taxon>
        <taxon>Tracheophyta</taxon>
        <taxon>Spermatophyta</taxon>
        <taxon>Magnoliopsida</taxon>
        <taxon>eudicotyledons</taxon>
        <taxon>Gunneridae</taxon>
        <taxon>Pentapetalae</taxon>
        <taxon>asterids</taxon>
        <taxon>campanulids</taxon>
        <taxon>Asterales</taxon>
        <taxon>Asteraceae</taxon>
        <taxon>Cichorioideae</taxon>
        <taxon>Cichorieae</taxon>
        <taxon>Lactucinae</taxon>
        <taxon>Lactuca</taxon>
    </lineage>
</organism>
<protein>
    <submittedName>
        <fullName evidence="2">Uncharacterized protein</fullName>
    </submittedName>
</protein>
<gene>
    <name evidence="2" type="ORF">LSAT_V11C800436020</name>
</gene>
<dbReference type="EMBL" id="NBSK02000008">
    <property type="protein sequence ID" value="KAJ0192618.1"/>
    <property type="molecule type" value="Genomic_DNA"/>
</dbReference>
<proteinExistence type="predicted"/>
<sequence length="170" mass="19265">MSYKVILKTINETPRMVQGEGDVQDSLDKKYKAEDVGINKFVVARFLDYKMANGKTVVSQVQELQVLLPNMHAKATPSWVDFKNNLKHKRKEMSVEDLIFRLRFEEDNKVAQKSTYSPISDKSNVVRRGQSSGKNKSGKGKFLNNYNGGNLGVKGGTFNKKFQGNYHNDV</sequence>
<evidence type="ECO:0000313" key="3">
    <source>
        <dbReference type="Proteomes" id="UP000235145"/>
    </source>
</evidence>
<reference evidence="2 3" key="1">
    <citation type="journal article" date="2017" name="Nat. Commun.">
        <title>Genome assembly with in vitro proximity ligation data and whole-genome triplication in lettuce.</title>
        <authorList>
            <person name="Reyes-Chin-Wo S."/>
            <person name="Wang Z."/>
            <person name="Yang X."/>
            <person name="Kozik A."/>
            <person name="Arikit S."/>
            <person name="Song C."/>
            <person name="Xia L."/>
            <person name="Froenicke L."/>
            <person name="Lavelle D.O."/>
            <person name="Truco M.J."/>
            <person name="Xia R."/>
            <person name="Zhu S."/>
            <person name="Xu C."/>
            <person name="Xu H."/>
            <person name="Xu X."/>
            <person name="Cox K."/>
            <person name="Korf I."/>
            <person name="Meyers B.C."/>
            <person name="Michelmore R.W."/>
        </authorList>
    </citation>
    <scope>NUCLEOTIDE SEQUENCE [LARGE SCALE GENOMIC DNA]</scope>
    <source>
        <strain evidence="3">cv. Salinas</strain>
        <tissue evidence="2">Seedlings</tissue>
    </source>
</reference>
<dbReference type="PANTHER" id="PTHR47592:SF27">
    <property type="entry name" value="OS08G0421700 PROTEIN"/>
    <property type="match status" value="1"/>
</dbReference>
<keyword evidence="3" id="KW-1185">Reference proteome</keyword>
<dbReference type="AlphaFoldDB" id="A0A9R1UTH3"/>
<accession>A0A9R1UTH3</accession>
<feature type="region of interest" description="Disordered" evidence="1">
    <location>
        <begin position="115"/>
        <end position="144"/>
    </location>
</feature>
<dbReference type="Proteomes" id="UP000235145">
    <property type="component" value="Unassembled WGS sequence"/>
</dbReference>